<dbReference type="Proteomes" id="UP001190825">
    <property type="component" value="Unassembled WGS sequence"/>
</dbReference>
<organism evidence="1 2">
    <name type="scientific">Sinorhizobium medicae</name>
    <dbReference type="NCBI Taxonomy" id="110321"/>
    <lineage>
        <taxon>Bacteria</taxon>
        <taxon>Pseudomonadati</taxon>
        <taxon>Pseudomonadota</taxon>
        <taxon>Alphaproteobacteria</taxon>
        <taxon>Hyphomicrobiales</taxon>
        <taxon>Rhizobiaceae</taxon>
        <taxon>Sinorhizobium/Ensifer group</taxon>
        <taxon>Sinorhizobium</taxon>
    </lineage>
</organism>
<protein>
    <submittedName>
        <fullName evidence="1">Uncharacterized protein</fullName>
    </submittedName>
</protein>
<name>A0ABX4TSK6_9HYPH</name>
<proteinExistence type="predicted"/>
<gene>
    <name evidence="1" type="ORF">BMJ33_02500</name>
</gene>
<dbReference type="RefSeq" id="WP_101777364.1">
    <property type="nucleotide sequence ID" value="NZ_NBUC01000015.1"/>
</dbReference>
<comment type="caution">
    <text evidence="1">The sequence shown here is derived from an EMBL/GenBank/DDBJ whole genome shotgun (WGS) entry which is preliminary data.</text>
</comment>
<sequence length="117" mass="12969">MWTVDLSKVVTAEQKAAEARAALQAQYSAAIQAHLDGKARERQYDGIQTAITYRGDPNPQFAAEGQALFAWRSAVWTYSTAELVKVLAGERPQPSVEEFMAELPAFVWPASSRRLLN</sequence>
<accession>A0ABX4TSK6</accession>
<reference evidence="1 2" key="1">
    <citation type="journal article" date="2018" name="FEMS Microbiol. Ecol.">
        <title>Co-invading symbiotic mutualists of Medicago polymorpha retain high ancestral diversity and contain diverse accessory genomes.</title>
        <authorList>
            <person name="Porter S.S."/>
            <person name="Faber-Hammond J.J."/>
            <person name="Friesen M.L."/>
        </authorList>
    </citation>
    <scope>NUCLEOTIDE SEQUENCE [LARGE SCALE GENOMIC DNA]</scope>
    <source>
        <strain evidence="1 2">Str16</strain>
    </source>
</reference>
<evidence type="ECO:0000313" key="2">
    <source>
        <dbReference type="Proteomes" id="UP001190825"/>
    </source>
</evidence>
<dbReference type="EMBL" id="NBUC01000015">
    <property type="protein sequence ID" value="PLU08897.1"/>
    <property type="molecule type" value="Genomic_DNA"/>
</dbReference>
<evidence type="ECO:0000313" key="1">
    <source>
        <dbReference type="EMBL" id="PLU08897.1"/>
    </source>
</evidence>
<keyword evidence="2" id="KW-1185">Reference proteome</keyword>